<dbReference type="RefSeq" id="WP_238233681.1">
    <property type="nucleotide sequence ID" value="NZ_BPQQ01000006.1"/>
</dbReference>
<reference evidence="1" key="2">
    <citation type="submission" date="2021-08" db="EMBL/GenBank/DDBJ databases">
        <authorList>
            <person name="Tani A."/>
            <person name="Ola A."/>
            <person name="Ogura Y."/>
            <person name="Katsura K."/>
            <person name="Hayashi T."/>
        </authorList>
    </citation>
    <scope>NUCLEOTIDE SEQUENCE</scope>
    <source>
        <strain evidence="1">DSM 17168</strain>
    </source>
</reference>
<dbReference type="Proteomes" id="UP001055153">
    <property type="component" value="Unassembled WGS sequence"/>
</dbReference>
<comment type="caution">
    <text evidence="1">The sequence shown here is derived from an EMBL/GenBank/DDBJ whole genome shotgun (WGS) entry which is preliminary data.</text>
</comment>
<name>A0ABQ4S6Y7_9HYPH</name>
<reference evidence="1" key="1">
    <citation type="journal article" date="2021" name="Front. Microbiol.">
        <title>Comprehensive Comparative Genomics and Phenotyping of Methylobacterium Species.</title>
        <authorList>
            <person name="Alessa O."/>
            <person name="Ogura Y."/>
            <person name="Fujitani Y."/>
            <person name="Takami H."/>
            <person name="Hayashi T."/>
            <person name="Sahin N."/>
            <person name="Tani A."/>
        </authorList>
    </citation>
    <scope>NUCLEOTIDE SEQUENCE</scope>
    <source>
        <strain evidence="1">DSM 17168</strain>
    </source>
</reference>
<sequence>MAAGAVSAVGNVPIGGRAVVVRIGDDQGQVKGLMERGLAGRNLLDRQSEKKGQD</sequence>
<keyword evidence="2" id="KW-1185">Reference proteome</keyword>
<proteinExistence type="predicted"/>
<evidence type="ECO:0000313" key="2">
    <source>
        <dbReference type="Proteomes" id="UP001055153"/>
    </source>
</evidence>
<accession>A0ABQ4S6Y7</accession>
<gene>
    <name evidence="1" type="ORF">GMJLKIPL_0642</name>
</gene>
<dbReference type="EMBL" id="BPQQ01000006">
    <property type="protein sequence ID" value="GJD98731.1"/>
    <property type="molecule type" value="Genomic_DNA"/>
</dbReference>
<organism evidence="1 2">
    <name type="scientific">Methylobacterium isbiliense</name>
    <dbReference type="NCBI Taxonomy" id="315478"/>
    <lineage>
        <taxon>Bacteria</taxon>
        <taxon>Pseudomonadati</taxon>
        <taxon>Pseudomonadota</taxon>
        <taxon>Alphaproteobacteria</taxon>
        <taxon>Hyphomicrobiales</taxon>
        <taxon>Methylobacteriaceae</taxon>
        <taxon>Methylobacterium</taxon>
    </lineage>
</organism>
<evidence type="ECO:0000313" key="1">
    <source>
        <dbReference type="EMBL" id="GJD98731.1"/>
    </source>
</evidence>
<protein>
    <submittedName>
        <fullName evidence="1">Uncharacterized protein</fullName>
    </submittedName>
</protein>